<evidence type="ECO:0000313" key="2">
    <source>
        <dbReference type="Proteomes" id="UP000244940"/>
    </source>
</evidence>
<dbReference type="InterPro" id="IPR005500">
    <property type="entry name" value="DUF309"/>
</dbReference>
<evidence type="ECO:0000313" key="1">
    <source>
        <dbReference type="EMBL" id="PWE29477.1"/>
    </source>
</evidence>
<dbReference type="Gene3D" id="1.10.3450.10">
    <property type="entry name" value="TTHA0068-like"/>
    <property type="match status" value="1"/>
</dbReference>
<reference evidence="1 2" key="1">
    <citation type="submission" date="2018-05" db="EMBL/GenBank/DDBJ databases">
        <title>Pararhodobacter marina sp. nov., isolated from deep-sea water of the Indian Ocean.</title>
        <authorList>
            <person name="Lai Q.Sr."/>
            <person name="Liu X."/>
            <person name="Shao Z."/>
        </authorList>
    </citation>
    <scope>NUCLEOTIDE SEQUENCE [LARGE SCALE GENOMIC DNA]</scope>
    <source>
        <strain evidence="1 2">CIC4N-9</strain>
    </source>
</reference>
<sequence length="143" mass="15458">MIDFPGAPHLPGRNARPDEAVFAPLRAGLDSDDPVRLAQSPAFDAGFKAFAARYYWEAHEFWEPVWMALPPASAERHLVRGLIQLANAALKARMGRARAAARILPLADAALAEAFGAGNTAPMGVTRTRIASLRQQVEKESAL</sequence>
<dbReference type="RefSeq" id="WP_109532591.1">
    <property type="nucleotide sequence ID" value="NZ_QEYD01000004.1"/>
</dbReference>
<comment type="caution">
    <text evidence="1">The sequence shown here is derived from an EMBL/GenBank/DDBJ whole genome shotgun (WGS) entry which is preliminary data.</text>
</comment>
<dbReference type="GeneID" id="94364615"/>
<gene>
    <name evidence="1" type="ORF">C4N9_06925</name>
</gene>
<name>A0A2U2CC77_9RHOB</name>
<dbReference type="EMBL" id="QEYD01000004">
    <property type="protein sequence ID" value="PWE29477.1"/>
    <property type="molecule type" value="Genomic_DNA"/>
</dbReference>
<dbReference type="Pfam" id="PF03745">
    <property type="entry name" value="DUF309"/>
    <property type="match status" value="1"/>
</dbReference>
<accession>A0A2U2CC77</accession>
<dbReference type="AlphaFoldDB" id="A0A2U2CC77"/>
<protein>
    <submittedName>
        <fullName evidence="1">DUF309 domain-containing protein</fullName>
    </submittedName>
</protein>
<proteinExistence type="predicted"/>
<dbReference type="InterPro" id="IPR023203">
    <property type="entry name" value="TTHA0068_sf"/>
</dbReference>
<organism evidence="1 2">
    <name type="scientific">Pararhodobacter marinus</name>
    <dbReference type="NCBI Taxonomy" id="2184063"/>
    <lineage>
        <taxon>Bacteria</taxon>
        <taxon>Pseudomonadati</taxon>
        <taxon>Pseudomonadota</taxon>
        <taxon>Alphaproteobacteria</taxon>
        <taxon>Rhodobacterales</taxon>
        <taxon>Paracoccaceae</taxon>
        <taxon>Pararhodobacter</taxon>
    </lineage>
</organism>
<dbReference type="Proteomes" id="UP000244940">
    <property type="component" value="Unassembled WGS sequence"/>
</dbReference>
<keyword evidence="2" id="KW-1185">Reference proteome</keyword>
<dbReference type="SUPFAM" id="SSF140663">
    <property type="entry name" value="TTHA0068-like"/>
    <property type="match status" value="1"/>
</dbReference>
<dbReference type="OrthoDB" id="9799942at2"/>